<evidence type="ECO:0000313" key="3">
    <source>
        <dbReference type="Proteomes" id="UP000432015"/>
    </source>
</evidence>
<dbReference type="AlphaFoldDB" id="A0A7K1L2E3"/>
<gene>
    <name evidence="2" type="ORF">GNZ18_17745</name>
</gene>
<name>A0A7K1L2E3_9ACTN</name>
<dbReference type="InterPro" id="IPR014729">
    <property type="entry name" value="Rossmann-like_a/b/a_fold"/>
</dbReference>
<organism evidence="2 3">
    <name type="scientific">Actinomadura litoris</name>
    <dbReference type="NCBI Taxonomy" id="2678616"/>
    <lineage>
        <taxon>Bacteria</taxon>
        <taxon>Bacillati</taxon>
        <taxon>Actinomycetota</taxon>
        <taxon>Actinomycetes</taxon>
        <taxon>Streptosporangiales</taxon>
        <taxon>Thermomonosporaceae</taxon>
        <taxon>Actinomadura</taxon>
    </lineage>
</organism>
<reference evidence="2 3" key="1">
    <citation type="submission" date="2019-11" db="EMBL/GenBank/DDBJ databases">
        <authorList>
            <person name="Cao P."/>
        </authorList>
    </citation>
    <scope>NUCLEOTIDE SEQUENCE [LARGE SCALE GENOMIC DNA]</scope>
    <source>
        <strain evidence="2 3">NEAU-AAG5</strain>
    </source>
</reference>
<dbReference type="InterPro" id="IPR006016">
    <property type="entry name" value="UspA"/>
</dbReference>
<sequence>MPDHERGRPPAVPAWAGGRTGGHLIAVTDGRREMAAHQAARLAAATGGPVTVALLSRPPWTAAFDPSALECWRNGDLEIAALTRLSEILDPAGARWRMVTVDGDPVRGILALARRHPPSWVLVPRSRRPFSGRRLASVLRSRHGLPLLLV</sequence>
<dbReference type="SUPFAM" id="SSF52402">
    <property type="entry name" value="Adenine nucleotide alpha hydrolases-like"/>
    <property type="match status" value="1"/>
</dbReference>
<evidence type="ECO:0000259" key="1">
    <source>
        <dbReference type="Pfam" id="PF00582"/>
    </source>
</evidence>
<protein>
    <recommendedName>
        <fullName evidence="1">UspA domain-containing protein</fullName>
    </recommendedName>
</protein>
<proteinExistence type="predicted"/>
<feature type="domain" description="UspA" evidence="1">
    <location>
        <begin position="34"/>
        <end position="139"/>
    </location>
</feature>
<evidence type="ECO:0000313" key="2">
    <source>
        <dbReference type="EMBL" id="MUN38435.1"/>
    </source>
</evidence>
<keyword evidence="3" id="KW-1185">Reference proteome</keyword>
<dbReference type="Gene3D" id="3.40.50.620">
    <property type="entry name" value="HUPs"/>
    <property type="match status" value="1"/>
</dbReference>
<comment type="caution">
    <text evidence="2">The sequence shown here is derived from an EMBL/GenBank/DDBJ whole genome shotgun (WGS) entry which is preliminary data.</text>
</comment>
<accession>A0A7K1L2E3</accession>
<dbReference type="EMBL" id="WOFH01000006">
    <property type="protein sequence ID" value="MUN38435.1"/>
    <property type="molecule type" value="Genomic_DNA"/>
</dbReference>
<dbReference type="RefSeq" id="WP_156217638.1">
    <property type="nucleotide sequence ID" value="NZ_WOFH01000006.1"/>
</dbReference>
<dbReference type="Pfam" id="PF00582">
    <property type="entry name" value="Usp"/>
    <property type="match status" value="1"/>
</dbReference>
<dbReference type="Proteomes" id="UP000432015">
    <property type="component" value="Unassembled WGS sequence"/>
</dbReference>